<dbReference type="InterPro" id="IPR010319">
    <property type="entry name" value="Transglutaminase-like_Cys_pept"/>
</dbReference>
<gene>
    <name evidence="1" type="ORF">BFW38_17305</name>
</gene>
<organism evidence="1 2">
    <name type="scientific">Terasakiispira papahanaumokuakeensis</name>
    <dbReference type="NCBI Taxonomy" id="197479"/>
    <lineage>
        <taxon>Bacteria</taxon>
        <taxon>Pseudomonadati</taxon>
        <taxon>Pseudomonadota</taxon>
        <taxon>Gammaproteobacteria</taxon>
        <taxon>Oceanospirillales</taxon>
        <taxon>Terasakiispira</taxon>
    </lineage>
</organism>
<name>A0A1E2VDF6_9GAMM</name>
<protein>
    <submittedName>
        <fullName evidence="1">Transglutaminase</fullName>
    </submittedName>
</protein>
<proteinExistence type="predicted"/>
<dbReference type="Pfam" id="PF06035">
    <property type="entry name" value="Peptidase_C93"/>
    <property type="match status" value="1"/>
</dbReference>
<dbReference type="PANTHER" id="PTHR39327">
    <property type="match status" value="1"/>
</dbReference>
<dbReference type="Proteomes" id="UP000094291">
    <property type="component" value="Unassembled WGS sequence"/>
</dbReference>
<keyword evidence="2" id="KW-1185">Reference proteome</keyword>
<accession>A0A1E2VDF6</accession>
<reference evidence="1 2" key="1">
    <citation type="submission" date="2016-08" db="EMBL/GenBank/DDBJ databases">
        <authorList>
            <person name="Seilhamer J.J."/>
        </authorList>
    </citation>
    <scope>NUCLEOTIDE SEQUENCE [LARGE SCALE GENOMIC DNA]</scope>
    <source>
        <strain evidence="1 2">PH27A</strain>
    </source>
</reference>
<dbReference type="AlphaFoldDB" id="A0A1E2VDF6"/>
<sequence>MTRRQSLRLLGGVLCLSLWGIGSAGRVEAGLQPDRARLRQTMQRAYGQKGLAVLEQWFQLLDQAGQGSLAEKLTYTNDFFNRQVLWVEDPEAWGQEDYWATPLETMGHGQGDCEDYAIAKYITLLTLGVPMDKLRMIYVRARLGRSNISQAHMVLGFYVKPTSDPLILDNIISEIQPGSQRHDLTPVFSFNGQGLWTGGASQSQANPVNRLSRWRNVLSRMQAQGFGV</sequence>
<dbReference type="EMBL" id="MDTQ01000001">
    <property type="protein sequence ID" value="ODC05029.1"/>
    <property type="molecule type" value="Genomic_DNA"/>
</dbReference>
<evidence type="ECO:0000313" key="2">
    <source>
        <dbReference type="Proteomes" id="UP000094291"/>
    </source>
</evidence>
<dbReference type="STRING" id="197479.BFW38_17305"/>
<dbReference type="PANTHER" id="PTHR39327:SF1">
    <property type="entry name" value="BLR5470 PROTEIN"/>
    <property type="match status" value="1"/>
</dbReference>
<evidence type="ECO:0000313" key="1">
    <source>
        <dbReference type="EMBL" id="ODC05029.1"/>
    </source>
</evidence>
<comment type="caution">
    <text evidence="1">The sequence shown here is derived from an EMBL/GenBank/DDBJ whole genome shotgun (WGS) entry which is preliminary data.</text>
</comment>
<dbReference type="OrthoDB" id="5401788at2"/>
<dbReference type="Gene3D" id="3.10.620.30">
    <property type="match status" value="1"/>
</dbReference>